<dbReference type="GO" id="GO:0045842">
    <property type="term" value="P:positive regulation of mitotic metaphase/anaphase transition"/>
    <property type="evidence" value="ECO:0007669"/>
    <property type="project" value="TreeGrafter"/>
</dbReference>
<sequence length="956" mass="106813">MPSTSGRSPHHGVASRRRAHALRNNMLAIDASSTNPNSTQDGTNLNSTRSYGQPANNGFEDSQTSSIFSPDFNSAASPRLSPHPPPQQPRLSFGSTNDTRKKTSRQSWGGKSQNQSRIRDSTGGILVTGLPPPESIDHSVDREKDNKGKDIPHASERKQVDPHAKLRKLISSCLHSTSSINTASTASAVFYASILYTKTQSPHDAYLFASALSANQEKRRAKFILEKAGLLNFESVLYTSPTEGQIERNLDPLTLFQNEKEHVRLIIESILLAAQCDASFGEWDEVNRLLEDVTLSSILQILPSAEDLKQDPHFSSILDNKRQSPEDAYGNTDDIDGMYNEGNFLMDGELELLKLAFYVKSTVEEGDIHPIARLCLMRGKACDEASNPSRAASFLKLALEIDVKCIEAWTYLSHRKLMNSEEEIELVKSLRFEEGDGMEWLQDIFYARLSLGVSEPSASKKVGTAINDSLPFASPIAASTPMNILPEQASPIMSVDVSALPFQATPSTPFNFHNNRNGGDASSSIKKQFNRKNNDEEFKKQVETSFQSLHFKHNLSQSPYILALAATRAYNAYNLALALHYCQVLYEIDPVSNDHAEIQLATLTALGQKRPLFRFAHALVDADPKSAIAWYAIGCYYYTCGKYDIAQKHFWKATRLDERSATGWVAYGCAFAASDENDQANVCFRHAQTLHSGSHYPMLYMGMEHLRTNNIPVAGSYLKISRSMEKNDPLCCNELGVWAYRNKKWQEAVKWFILALRLYVEADFSEKVTLSWSDHGEKLIENRVNKPRFEFGQSKGRDITSSFSDSDCIDFCQDAFWEPTIFNLGQSYRKLRQFENAKQCFRKCLALCPEKSMSFAALGFTYHLSEELDNAIECYHQALSLKPDDPFSSEMLKRAMEESLDLGPTDLPDNGGMAVIDSHFEESINMGKSSLSQSSIDEDSALSLEESDIDMSMTLS</sequence>
<organism evidence="9 10">
    <name type="scientific">Chaetoceros tenuissimus</name>
    <dbReference type="NCBI Taxonomy" id="426638"/>
    <lineage>
        <taxon>Eukaryota</taxon>
        <taxon>Sar</taxon>
        <taxon>Stramenopiles</taxon>
        <taxon>Ochrophyta</taxon>
        <taxon>Bacillariophyta</taxon>
        <taxon>Coscinodiscophyceae</taxon>
        <taxon>Chaetocerotophycidae</taxon>
        <taxon>Chaetocerotales</taxon>
        <taxon>Chaetocerotaceae</taxon>
        <taxon>Chaetoceros</taxon>
    </lineage>
</organism>
<feature type="compositionally biased region" description="Basic residues" evidence="8">
    <location>
        <begin position="8"/>
        <end position="21"/>
    </location>
</feature>
<evidence type="ECO:0000256" key="7">
    <source>
        <dbReference type="PROSITE-ProRule" id="PRU00339"/>
    </source>
</evidence>
<dbReference type="Gene3D" id="1.25.40.10">
    <property type="entry name" value="Tetratricopeptide repeat domain"/>
    <property type="match status" value="3"/>
</dbReference>
<comment type="caution">
    <text evidence="9">The sequence shown here is derived from an EMBL/GenBank/DDBJ whole genome shotgun (WGS) entry which is preliminary data.</text>
</comment>
<keyword evidence="4" id="KW-0833">Ubl conjugation pathway</keyword>
<feature type="compositionally biased region" description="Basic and acidic residues" evidence="8">
    <location>
        <begin position="135"/>
        <end position="162"/>
    </location>
</feature>
<keyword evidence="5 7" id="KW-0802">TPR repeat</keyword>
<evidence type="ECO:0000313" key="10">
    <source>
        <dbReference type="Proteomes" id="UP001054902"/>
    </source>
</evidence>
<evidence type="ECO:0000256" key="4">
    <source>
        <dbReference type="ARBA" id="ARBA00022786"/>
    </source>
</evidence>
<feature type="region of interest" description="Disordered" evidence="8">
    <location>
        <begin position="510"/>
        <end position="532"/>
    </location>
</feature>
<evidence type="ECO:0000256" key="6">
    <source>
        <dbReference type="ARBA" id="ARBA00023306"/>
    </source>
</evidence>
<dbReference type="GO" id="GO:0016567">
    <property type="term" value="P:protein ubiquitination"/>
    <property type="evidence" value="ECO:0007669"/>
    <property type="project" value="TreeGrafter"/>
</dbReference>
<reference evidence="9 10" key="1">
    <citation type="journal article" date="2021" name="Sci. Rep.">
        <title>The genome of the diatom Chaetoceros tenuissimus carries an ancient integrated fragment of an extant virus.</title>
        <authorList>
            <person name="Hongo Y."/>
            <person name="Kimura K."/>
            <person name="Takaki Y."/>
            <person name="Yoshida Y."/>
            <person name="Baba S."/>
            <person name="Kobayashi G."/>
            <person name="Nagasaki K."/>
            <person name="Hano T."/>
            <person name="Tomaru Y."/>
        </authorList>
    </citation>
    <scope>NUCLEOTIDE SEQUENCE [LARGE SCALE GENOMIC DNA]</scope>
    <source>
        <strain evidence="9 10">NIES-3715</strain>
    </source>
</reference>
<keyword evidence="6" id="KW-0131">Cell cycle</keyword>
<dbReference type="PANTHER" id="PTHR12558:SF9">
    <property type="entry name" value="CELL DIVISION CYCLE PROTEIN 16 HOMOLOG"/>
    <property type="match status" value="1"/>
</dbReference>
<feature type="region of interest" description="Disordered" evidence="8">
    <location>
        <begin position="1"/>
        <end position="162"/>
    </location>
</feature>
<evidence type="ECO:0000256" key="3">
    <source>
        <dbReference type="ARBA" id="ARBA00022776"/>
    </source>
</evidence>
<dbReference type="Proteomes" id="UP001054902">
    <property type="component" value="Unassembled WGS sequence"/>
</dbReference>
<feature type="compositionally biased region" description="Polar residues" evidence="8">
    <location>
        <begin position="31"/>
        <end position="72"/>
    </location>
</feature>
<dbReference type="PANTHER" id="PTHR12558">
    <property type="entry name" value="CELL DIVISION CYCLE 16,23,27"/>
    <property type="match status" value="1"/>
</dbReference>
<keyword evidence="1" id="KW-0132">Cell division</keyword>
<evidence type="ECO:0000313" key="9">
    <source>
        <dbReference type="EMBL" id="GFH60550.1"/>
    </source>
</evidence>
<dbReference type="InterPro" id="IPR011990">
    <property type="entry name" value="TPR-like_helical_dom_sf"/>
</dbReference>
<dbReference type="SUPFAM" id="SSF81901">
    <property type="entry name" value="HCP-like"/>
    <property type="match status" value="1"/>
</dbReference>
<dbReference type="GO" id="GO:0031145">
    <property type="term" value="P:anaphase-promoting complex-dependent catabolic process"/>
    <property type="evidence" value="ECO:0007669"/>
    <property type="project" value="TreeGrafter"/>
</dbReference>
<feature type="compositionally biased region" description="Acidic residues" evidence="8">
    <location>
        <begin position="936"/>
        <end position="949"/>
    </location>
</feature>
<evidence type="ECO:0000256" key="1">
    <source>
        <dbReference type="ARBA" id="ARBA00022618"/>
    </source>
</evidence>
<feature type="compositionally biased region" description="Polar residues" evidence="8">
    <location>
        <begin position="510"/>
        <end position="527"/>
    </location>
</feature>
<evidence type="ECO:0000256" key="5">
    <source>
        <dbReference type="ARBA" id="ARBA00022803"/>
    </source>
</evidence>
<proteinExistence type="predicted"/>
<dbReference type="Pfam" id="PF13181">
    <property type="entry name" value="TPR_8"/>
    <property type="match status" value="2"/>
</dbReference>
<feature type="repeat" description="TPR" evidence="7">
    <location>
        <begin position="627"/>
        <end position="660"/>
    </location>
</feature>
<dbReference type="SMART" id="SM00028">
    <property type="entry name" value="TPR"/>
    <property type="match status" value="5"/>
</dbReference>
<dbReference type="GO" id="GO:0005680">
    <property type="term" value="C:anaphase-promoting complex"/>
    <property type="evidence" value="ECO:0007669"/>
    <property type="project" value="TreeGrafter"/>
</dbReference>
<gene>
    <name evidence="9" type="ORF">CTEN210_17026</name>
</gene>
<dbReference type="EMBL" id="BLLK01000069">
    <property type="protein sequence ID" value="GFH60550.1"/>
    <property type="molecule type" value="Genomic_DNA"/>
</dbReference>
<dbReference type="AlphaFoldDB" id="A0AAD3DCP1"/>
<feature type="region of interest" description="Disordered" evidence="8">
    <location>
        <begin position="927"/>
        <end position="956"/>
    </location>
</feature>
<evidence type="ECO:0000256" key="8">
    <source>
        <dbReference type="SAM" id="MobiDB-lite"/>
    </source>
</evidence>
<dbReference type="Pfam" id="PF13374">
    <property type="entry name" value="TPR_10"/>
    <property type="match status" value="1"/>
</dbReference>
<dbReference type="InterPro" id="IPR019734">
    <property type="entry name" value="TPR_rpt"/>
</dbReference>
<feature type="compositionally biased region" description="Polar residues" evidence="8">
    <location>
        <begin position="105"/>
        <end position="116"/>
    </location>
</feature>
<keyword evidence="10" id="KW-1185">Reference proteome</keyword>
<feature type="repeat" description="TPR" evidence="7">
    <location>
        <begin position="852"/>
        <end position="885"/>
    </location>
</feature>
<feature type="repeat" description="TPR" evidence="7">
    <location>
        <begin position="818"/>
        <end position="851"/>
    </location>
</feature>
<name>A0AAD3DCP1_9STRA</name>
<keyword evidence="2" id="KW-0677">Repeat</keyword>
<dbReference type="PROSITE" id="PS50005">
    <property type="entry name" value="TPR"/>
    <property type="match status" value="3"/>
</dbReference>
<dbReference type="GO" id="GO:0051301">
    <property type="term" value="P:cell division"/>
    <property type="evidence" value="ECO:0007669"/>
    <property type="project" value="UniProtKB-KW"/>
</dbReference>
<evidence type="ECO:0008006" key="11">
    <source>
        <dbReference type="Google" id="ProtNLM"/>
    </source>
</evidence>
<accession>A0AAD3DCP1</accession>
<keyword evidence="3" id="KW-0498">Mitosis</keyword>
<dbReference type="Pfam" id="PF00515">
    <property type="entry name" value="TPR_1"/>
    <property type="match status" value="1"/>
</dbReference>
<dbReference type="GO" id="GO:0005737">
    <property type="term" value="C:cytoplasm"/>
    <property type="evidence" value="ECO:0007669"/>
    <property type="project" value="TreeGrafter"/>
</dbReference>
<evidence type="ECO:0000256" key="2">
    <source>
        <dbReference type="ARBA" id="ARBA00022737"/>
    </source>
</evidence>
<protein>
    <recommendedName>
        <fullName evidence="11">Anaphase-promoting complex subunit 6</fullName>
    </recommendedName>
</protein>